<dbReference type="EMBL" id="PSZM01000046">
    <property type="protein sequence ID" value="PQL90475.1"/>
    <property type="molecule type" value="Genomic_DNA"/>
</dbReference>
<evidence type="ECO:0000313" key="4">
    <source>
        <dbReference type="Proteomes" id="UP000238042"/>
    </source>
</evidence>
<sequence length="155" mass="16863">MKQLRRLCWVLAIASFLNLSLSSCKSGPKDSELKTQAQAKLPTGISIDVKKGIVTISGEFSDDLAKQSTENSLKAIPGIKSIIDQTTVKPVEFPMDNELTTKVNAVIKDYTGVLANVKDGVVTLNGQLNRADLPKLMQAINALQPKKIEQKLTLK</sequence>
<name>A0A2S8A7C2_9FLAO</name>
<feature type="chain" id="PRO_5015765513" evidence="1">
    <location>
        <begin position="27"/>
        <end position="155"/>
    </location>
</feature>
<dbReference type="Pfam" id="PF04972">
    <property type="entry name" value="BON"/>
    <property type="match status" value="2"/>
</dbReference>
<dbReference type="PROSITE" id="PS50914">
    <property type="entry name" value="BON"/>
    <property type="match status" value="1"/>
</dbReference>
<reference evidence="3 4" key="1">
    <citation type="submission" date="2018-02" db="EMBL/GenBank/DDBJ databases">
        <title>Genome sequences of Apibacter spp., gut symbionts of Asian honey bees.</title>
        <authorList>
            <person name="Kwong W.K."/>
            <person name="Steele M.I."/>
            <person name="Moran N.A."/>
        </authorList>
    </citation>
    <scope>NUCLEOTIDE SEQUENCE [LARGE SCALE GENOMIC DNA]</scope>
    <source>
        <strain evidence="4">wkB301</strain>
    </source>
</reference>
<evidence type="ECO:0000256" key="1">
    <source>
        <dbReference type="SAM" id="SignalP"/>
    </source>
</evidence>
<dbReference type="PROSITE" id="PS51257">
    <property type="entry name" value="PROKAR_LIPOPROTEIN"/>
    <property type="match status" value="1"/>
</dbReference>
<feature type="domain" description="BON" evidence="2">
    <location>
        <begin position="21"/>
        <end position="90"/>
    </location>
</feature>
<keyword evidence="4" id="KW-1185">Reference proteome</keyword>
<feature type="signal peptide" evidence="1">
    <location>
        <begin position="1"/>
        <end position="26"/>
    </location>
</feature>
<organism evidence="3 4">
    <name type="scientific">Apibacter adventoris</name>
    <dbReference type="NCBI Taxonomy" id="1679466"/>
    <lineage>
        <taxon>Bacteria</taxon>
        <taxon>Pseudomonadati</taxon>
        <taxon>Bacteroidota</taxon>
        <taxon>Flavobacteriia</taxon>
        <taxon>Flavobacteriales</taxon>
        <taxon>Weeksellaceae</taxon>
        <taxon>Apibacter</taxon>
    </lineage>
</organism>
<evidence type="ECO:0000259" key="2">
    <source>
        <dbReference type="PROSITE" id="PS50914"/>
    </source>
</evidence>
<proteinExistence type="predicted"/>
<dbReference type="Proteomes" id="UP000238042">
    <property type="component" value="Unassembled WGS sequence"/>
</dbReference>
<comment type="caution">
    <text evidence="3">The sequence shown here is derived from an EMBL/GenBank/DDBJ whole genome shotgun (WGS) entry which is preliminary data.</text>
</comment>
<accession>A0A2S8A7C2</accession>
<dbReference type="OrthoDB" id="1097785at2"/>
<dbReference type="Gene3D" id="3.30.1340.30">
    <property type="match status" value="1"/>
</dbReference>
<evidence type="ECO:0000313" key="3">
    <source>
        <dbReference type="EMBL" id="PQL90475.1"/>
    </source>
</evidence>
<gene>
    <name evidence="3" type="ORF">C4S77_11335</name>
</gene>
<dbReference type="InterPro" id="IPR007055">
    <property type="entry name" value="BON_dom"/>
</dbReference>
<protein>
    <submittedName>
        <fullName evidence="3">Transport-associated protein</fullName>
    </submittedName>
</protein>
<keyword evidence="1" id="KW-0732">Signal</keyword>
<dbReference type="AlphaFoldDB" id="A0A2S8A7C2"/>
<dbReference type="RefSeq" id="WP_105191612.1">
    <property type="nucleotide sequence ID" value="NZ_PSZM01000046.1"/>
</dbReference>